<evidence type="ECO:0000256" key="3">
    <source>
        <dbReference type="ARBA" id="ARBA00022741"/>
    </source>
</evidence>
<dbReference type="AlphaFoldDB" id="A0A1I8AU62"/>
<evidence type="ECO:0000313" key="9">
    <source>
        <dbReference type="WBParaSite" id="L893_g9103.t1"/>
    </source>
</evidence>
<keyword evidence="3" id="KW-0547">Nucleotide-binding</keyword>
<keyword evidence="4" id="KW-0067">ATP-binding</keyword>
<organism evidence="8 9">
    <name type="scientific">Steinernema glaseri</name>
    <dbReference type="NCBI Taxonomy" id="37863"/>
    <lineage>
        <taxon>Eukaryota</taxon>
        <taxon>Metazoa</taxon>
        <taxon>Ecdysozoa</taxon>
        <taxon>Nematoda</taxon>
        <taxon>Chromadorea</taxon>
        <taxon>Rhabditida</taxon>
        <taxon>Tylenchina</taxon>
        <taxon>Panagrolaimomorpha</taxon>
        <taxon>Strongyloidoidea</taxon>
        <taxon>Steinernematidae</taxon>
        <taxon>Steinernema</taxon>
    </lineage>
</organism>
<name>A0A1I8AU62_9BILA</name>
<feature type="signal peptide" evidence="6">
    <location>
        <begin position="1"/>
        <end position="20"/>
    </location>
</feature>
<dbReference type="GO" id="GO:0005524">
    <property type="term" value="F:ATP binding"/>
    <property type="evidence" value="ECO:0007669"/>
    <property type="project" value="UniProtKB-KW"/>
</dbReference>
<feature type="chain" id="PRO_5009315092" evidence="6">
    <location>
        <begin position="21"/>
        <end position="214"/>
    </location>
</feature>
<sequence length="214" mass="23572">MKRSTSIRLIALGSLPLALAACDSDRSATRVVSEVKRYQDVDSCALAGYLWLEQQMQRGVLPADADQFNSLEEKLGQVFGANTFATPFYFASVRDSLEDRGTVQYLCDIATAAGLDTRLIDVEDIGLNPAGRFIDRSGAPIPSLFKLYPWEDMFHDRYGPAIAGSGTLFVEPPWKALLSNKGMLALLWEQHEGHPNLLPAFIDATPERPLAPGW</sequence>
<dbReference type="InterPro" id="IPR005494">
    <property type="entry name" value="GSPS_pre-ATP-grasp-like_dom"/>
</dbReference>
<evidence type="ECO:0000256" key="5">
    <source>
        <dbReference type="ARBA" id="ARBA00022842"/>
    </source>
</evidence>
<dbReference type="SUPFAM" id="SSF52440">
    <property type="entry name" value="PreATP-grasp domain"/>
    <property type="match status" value="1"/>
</dbReference>
<evidence type="ECO:0000313" key="8">
    <source>
        <dbReference type="Proteomes" id="UP000095287"/>
    </source>
</evidence>
<reference evidence="9" key="1">
    <citation type="submission" date="2016-11" db="UniProtKB">
        <authorList>
            <consortium name="WormBaseParasite"/>
        </authorList>
    </citation>
    <scope>IDENTIFICATION</scope>
</reference>
<evidence type="ECO:0000256" key="2">
    <source>
        <dbReference type="ARBA" id="ARBA00022723"/>
    </source>
</evidence>
<dbReference type="Proteomes" id="UP000095287">
    <property type="component" value="Unplaced"/>
</dbReference>
<evidence type="ECO:0000256" key="4">
    <source>
        <dbReference type="ARBA" id="ARBA00022840"/>
    </source>
</evidence>
<accession>A0A1I8AU62</accession>
<keyword evidence="8" id="KW-1185">Reference proteome</keyword>
<keyword evidence="2" id="KW-0479">Metal-binding</keyword>
<dbReference type="SUPFAM" id="SSF56059">
    <property type="entry name" value="Glutathione synthetase ATP-binding domain-like"/>
    <property type="match status" value="1"/>
</dbReference>
<dbReference type="Gene3D" id="3.30.1490.330">
    <property type="match status" value="1"/>
</dbReference>
<dbReference type="WBParaSite" id="L893_g9103.t1">
    <property type="protein sequence ID" value="L893_g9103.t1"/>
    <property type="gene ID" value="L893_g9103"/>
</dbReference>
<keyword evidence="5" id="KW-0460">Magnesium</keyword>
<dbReference type="InterPro" id="IPR016185">
    <property type="entry name" value="PreATP-grasp_dom_sf"/>
</dbReference>
<feature type="domain" description="Glutathionylspermidine synthase pre-ATP-grasp-like" evidence="7">
    <location>
        <begin position="49"/>
        <end position="207"/>
    </location>
</feature>
<dbReference type="PROSITE" id="PS51257">
    <property type="entry name" value="PROKAR_LIPOPROTEIN"/>
    <property type="match status" value="1"/>
</dbReference>
<dbReference type="GO" id="GO:0046872">
    <property type="term" value="F:metal ion binding"/>
    <property type="evidence" value="ECO:0007669"/>
    <property type="project" value="UniProtKB-KW"/>
</dbReference>
<keyword evidence="1" id="KW-0436">Ligase</keyword>
<proteinExistence type="predicted"/>
<evidence type="ECO:0000259" key="7">
    <source>
        <dbReference type="Pfam" id="PF03738"/>
    </source>
</evidence>
<evidence type="ECO:0000256" key="1">
    <source>
        <dbReference type="ARBA" id="ARBA00022598"/>
    </source>
</evidence>
<protein>
    <submittedName>
        <fullName evidence="9">GSP_synth domain-containing protein</fullName>
    </submittedName>
</protein>
<keyword evidence="6" id="KW-0732">Signal</keyword>
<dbReference type="GO" id="GO:0016874">
    <property type="term" value="F:ligase activity"/>
    <property type="evidence" value="ECO:0007669"/>
    <property type="project" value="UniProtKB-KW"/>
</dbReference>
<dbReference type="Pfam" id="PF03738">
    <property type="entry name" value="GSP_synth"/>
    <property type="match status" value="1"/>
</dbReference>
<evidence type="ECO:0000256" key="6">
    <source>
        <dbReference type="SAM" id="SignalP"/>
    </source>
</evidence>